<protein>
    <recommendedName>
        <fullName evidence="3">Gem-associated protein 7</fullName>
    </recommendedName>
</protein>
<accession>A0A821QGM1</accession>
<gene>
    <name evidence="1" type="ORF">PMACD_LOCUS4822</name>
</gene>
<keyword evidence="2" id="KW-1185">Reference proteome</keyword>
<comment type="caution">
    <text evidence="1">The sequence shown here is derived from an EMBL/GenBank/DDBJ whole genome shotgun (WGS) entry which is preliminary data.</text>
</comment>
<dbReference type="InterPro" id="IPR020338">
    <property type="entry name" value="SMN_gemin7"/>
</dbReference>
<proteinExistence type="predicted"/>
<name>A0A821QGM1_9NEOP</name>
<dbReference type="Pfam" id="PF11095">
    <property type="entry name" value="Gemin7"/>
    <property type="match status" value="1"/>
</dbReference>
<evidence type="ECO:0000313" key="1">
    <source>
        <dbReference type="EMBL" id="CAF4824434.1"/>
    </source>
</evidence>
<organism evidence="1 2">
    <name type="scientific">Pieris macdunnoughi</name>
    <dbReference type="NCBI Taxonomy" id="345717"/>
    <lineage>
        <taxon>Eukaryota</taxon>
        <taxon>Metazoa</taxon>
        <taxon>Ecdysozoa</taxon>
        <taxon>Arthropoda</taxon>
        <taxon>Hexapoda</taxon>
        <taxon>Insecta</taxon>
        <taxon>Pterygota</taxon>
        <taxon>Neoptera</taxon>
        <taxon>Endopterygota</taxon>
        <taxon>Lepidoptera</taxon>
        <taxon>Glossata</taxon>
        <taxon>Ditrysia</taxon>
        <taxon>Papilionoidea</taxon>
        <taxon>Pieridae</taxon>
        <taxon>Pierinae</taxon>
        <taxon>Pieris</taxon>
    </lineage>
</organism>
<dbReference type="AlphaFoldDB" id="A0A821QGM1"/>
<dbReference type="PANTHER" id="PTHR14679">
    <property type="entry name" value="GEM-ASSOCIATED PROTEIN 7"/>
    <property type="match status" value="1"/>
</dbReference>
<dbReference type="GO" id="GO:0000387">
    <property type="term" value="P:spliceosomal snRNP assembly"/>
    <property type="evidence" value="ECO:0007669"/>
    <property type="project" value="TreeGrafter"/>
</dbReference>
<dbReference type="EMBL" id="CAJOBZ010000008">
    <property type="protein sequence ID" value="CAF4824434.1"/>
    <property type="molecule type" value="Genomic_DNA"/>
</dbReference>
<reference evidence="1" key="1">
    <citation type="submission" date="2021-02" db="EMBL/GenBank/DDBJ databases">
        <authorList>
            <person name="Steward A R."/>
        </authorList>
    </citation>
    <scope>NUCLEOTIDE SEQUENCE</scope>
</reference>
<dbReference type="OrthoDB" id="70763at2759"/>
<dbReference type="PANTHER" id="PTHR14679:SF1">
    <property type="entry name" value="GEM-ASSOCIATED PROTEIN 7"/>
    <property type="match status" value="1"/>
</dbReference>
<dbReference type="Proteomes" id="UP000663880">
    <property type="component" value="Unassembled WGS sequence"/>
</dbReference>
<dbReference type="GO" id="GO:0034719">
    <property type="term" value="C:SMN-Sm protein complex"/>
    <property type="evidence" value="ECO:0007669"/>
    <property type="project" value="InterPro"/>
</dbReference>
<dbReference type="Gene3D" id="2.30.30.100">
    <property type="match status" value="1"/>
</dbReference>
<sequence>MLPETEPCEKQLARAKLRESFLRSVMELEGKVCKIVTYEKSMLEATFSGWNPDGSEILVQNMKTPANLQMDSAILRTPDILSITFVNSLEES</sequence>
<evidence type="ECO:0000313" key="2">
    <source>
        <dbReference type="Proteomes" id="UP000663880"/>
    </source>
</evidence>
<evidence type="ECO:0008006" key="3">
    <source>
        <dbReference type="Google" id="ProtNLM"/>
    </source>
</evidence>